<sequence length="115" mass="13344">MWRENKGFSTIETMSALSLWLFLLLTVVPMWSKLIADEKMAESRETGYQIMNESIGKYMMTGERDASKTVIKNNKIYALKWEEEGHDQNVCISAAAYKEKPFCLSIMRTDWLYAS</sequence>
<name>A0ABY4XUP3_BACVA</name>
<dbReference type="EMBL" id="CP092751">
    <property type="protein sequence ID" value="USP94052.1"/>
    <property type="molecule type" value="Genomic_DNA"/>
</dbReference>
<evidence type="ECO:0000313" key="3">
    <source>
        <dbReference type="EMBL" id="USP94052.1"/>
    </source>
</evidence>
<evidence type="ECO:0000256" key="1">
    <source>
        <dbReference type="ARBA" id="ARBA00004241"/>
    </source>
</evidence>
<gene>
    <name evidence="3" type="ORF">MKF32_12250</name>
</gene>
<dbReference type="NCBIfam" id="NF041013">
    <property type="entry name" value="T4P_ComGE"/>
    <property type="match status" value="1"/>
</dbReference>
<evidence type="ECO:0000313" key="4">
    <source>
        <dbReference type="Proteomes" id="UP001057348"/>
    </source>
</evidence>
<keyword evidence="4" id="KW-1185">Reference proteome</keyword>
<organism evidence="3 4">
    <name type="scientific">Bacillus vallismortis</name>
    <dbReference type="NCBI Taxonomy" id="72361"/>
    <lineage>
        <taxon>Bacteria</taxon>
        <taxon>Bacillati</taxon>
        <taxon>Bacillota</taxon>
        <taxon>Bacilli</taxon>
        <taxon>Bacillales</taxon>
        <taxon>Bacillaceae</taxon>
        <taxon>Bacillus</taxon>
    </lineage>
</organism>
<dbReference type="Proteomes" id="UP001057348">
    <property type="component" value="Chromosome"/>
</dbReference>
<dbReference type="InterPro" id="IPR012902">
    <property type="entry name" value="N_methyl_site"/>
</dbReference>
<dbReference type="PROSITE" id="PS00409">
    <property type="entry name" value="PROKAR_NTER_METHYL"/>
    <property type="match status" value="1"/>
</dbReference>
<evidence type="ECO:0000256" key="2">
    <source>
        <dbReference type="ARBA" id="ARBA00023287"/>
    </source>
</evidence>
<reference evidence="3" key="1">
    <citation type="submission" date="2022-02" db="EMBL/GenBank/DDBJ databases">
        <title>Draft Genome Sequence of Bacillus vallismortis Strain BL01, Isolated from Artemisia lerchiana Web. Roots.</title>
        <authorList>
            <person name="Chebotar V.K."/>
            <person name="Gancheva M.S."/>
            <person name="Chizhevskaya E.P."/>
            <person name="Komarova O.V."/>
            <person name="Baganova M.E."/>
            <person name="Zaplatkin A.N."/>
            <person name="Pishchik V.N."/>
        </authorList>
    </citation>
    <scope>NUCLEOTIDE SEQUENCE</scope>
    <source>
        <strain evidence="3">BL01</strain>
    </source>
</reference>
<comment type="subcellular location">
    <subcellularLocation>
        <location evidence="1">Cell surface</location>
    </subcellularLocation>
</comment>
<proteinExistence type="predicted"/>
<keyword evidence="2" id="KW-0178">Competence</keyword>
<dbReference type="RefSeq" id="WP_087990700.1">
    <property type="nucleotide sequence ID" value="NZ_CP092751.1"/>
</dbReference>
<protein>
    <submittedName>
        <fullName evidence="3">Competence protein ComG</fullName>
    </submittedName>
</protein>
<accession>A0ABY4XUP3</accession>
<dbReference type="InterPro" id="IPR053468">
    <property type="entry name" value="ComGE-like"/>
</dbReference>